<dbReference type="InterPro" id="IPR051400">
    <property type="entry name" value="HAD-like_hydrolase"/>
</dbReference>
<name>A0ABN3TA11_9ACTN</name>
<evidence type="ECO:0000313" key="5">
    <source>
        <dbReference type="Proteomes" id="UP001501666"/>
    </source>
</evidence>
<proteinExistence type="predicted"/>
<evidence type="ECO:0000256" key="3">
    <source>
        <dbReference type="ARBA" id="ARBA00022842"/>
    </source>
</evidence>
<keyword evidence="3" id="KW-0460">Magnesium</keyword>
<dbReference type="SUPFAM" id="SSF56784">
    <property type="entry name" value="HAD-like"/>
    <property type="match status" value="1"/>
</dbReference>
<dbReference type="SFLD" id="SFLDS00003">
    <property type="entry name" value="Haloacid_Dehalogenase"/>
    <property type="match status" value="1"/>
</dbReference>
<dbReference type="Proteomes" id="UP001501666">
    <property type="component" value="Unassembled WGS sequence"/>
</dbReference>
<dbReference type="Gene3D" id="3.40.50.1000">
    <property type="entry name" value="HAD superfamily/HAD-like"/>
    <property type="match status" value="1"/>
</dbReference>
<keyword evidence="5" id="KW-1185">Reference proteome</keyword>
<dbReference type="InterPro" id="IPR023214">
    <property type="entry name" value="HAD_sf"/>
</dbReference>
<organism evidence="4 5">
    <name type="scientific">Nonomuraea recticatena</name>
    <dbReference type="NCBI Taxonomy" id="46178"/>
    <lineage>
        <taxon>Bacteria</taxon>
        <taxon>Bacillati</taxon>
        <taxon>Actinomycetota</taxon>
        <taxon>Actinomycetes</taxon>
        <taxon>Streptosporangiales</taxon>
        <taxon>Streptosporangiaceae</taxon>
        <taxon>Nonomuraea</taxon>
    </lineage>
</organism>
<comment type="caution">
    <text evidence="4">The sequence shown here is derived from an EMBL/GenBank/DDBJ whole genome shotgun (WGS) entry which is preliminary data.</text>
</comment>
<dbReference type="Gene3D" id="1.10.150.520">
    <property type="match status" value="1"/>
</dbReference>
<gene>
    <name evidence="4" type="ORF">GCM10010412_093360</name>
</gene>
<dbReference type="PANTHER" id="PTHR46470">
    <property type="entry name" value="N-ACYLNEURAMINATE-9-PHOSPHATASE"/>
    <property type="match status" value="1"/>
</dbReference>
<dbReference type="NCBIfam" id="TIGR01549">
    <property type="entry name" value="HAD-SF-IA-v1"/>
    <property type="match status" value="1"/>
</dbReference>
<dbReference type="EMBL" id="BAAATE010000049">
    <property type="protein sequence ID" value="GAA2697991.1"/>
    <property type="molecule type" value="Genomic_DNA"/>
</dbReference>
<evidence type="ECO:0000313" key="4">
    <source>
        <dbReference type="EMBL" id="GAA2697991.1"/>
    </source>
</evidence>
<reference evidence="4 5" key="1">
    <citation type="journal article" date="2019" name="Int. J. Syst. Evol. Microbiol.">
        <title>The Global Catalogue of Microorganisms (GCM) 10K type strain sequencing project: providing services to taxonomists for standard genome sequencing and annotation.</title>
        <authorList>
            <consortium name="The Broad Institute Genomics Platform"/>
            <consortium name="The Broad Institute Genome Sequencing Center for Infectious Disease"/>
            <person name="Wu L."/>
            <person name="Ma J."/>
        </authorList>
    </citation>
    <scope>NUCLEOTIDE SEQUENCE [LARGE SCALE GENOMIC DNA]</scope>
    <source>
        <strain evidence="4 5">JCM 6835</strain>
    </source>
</reference>
<keyword evidence="2" id="KW-0378">Hydrolase</keyword>
<evidence type="ECO:0000256" key="1">
    <source>
        <dbReference type="ARBA" id="ARBA00001946"/>
    </source>
</evidence>
<dbReference type="Pfam" id="PF00702">
    <property type="entry name" value="Hydrolase"/>
    <property type="match status" value="1"/>
</dbReference>
<evidence type="ECO:0000256" key="2">
    <source>
        <dbReference type="ARBA" id="ARBA00022801"/>
    </source>
</evidence>
<comment type="cofactor">
    <cofactor evidence="1">
        <name>Mg(2+)</name>
        <dbReference type="ChEBI" id="CHEBI:18420"/>
    </cofactor>
</comment>
<dbReference type="InterPro" id="IPR036412">
    <property type="entry name" value="HAD-like_sf"/>
</dbReference>
<dbReference type="PRINTS" id="PR00413">
    <property type="entry name" value="HADHALOGNASE"/>
</dbReference>
<dbReference type="InterPro" id="IPR006439">
    <property type="entry name" value="HAD-SF_hydro_IA"/>
</dbReference>
<protein>
    <recommendedName>
        <fullName evidence="6">Hydrolase of the HAD superfamily</fullName>
    </recommendedName>
</protein>
<accession>A0ABN3TA11</accession>
<sequence length="287" mass="31590">MATRLNSLLTYLSSGGHEGFAAQRFRESARSPTEIPNLWSAKHVATGLSVDRLPIGSTGTGYVVLVQRLALFDLDNTLVDFDAAFRGWVEEFADEHRLGLEAVDWLIELDRAGYPHREVFFAKVRERFALPDSAEELWGRYRRRMPYLVHRRPEVLDGLAQLRVSGWRVAIVTNGTADNQLGKIQQTGLSEAVDAYALSGTEGIRKPEVGLFDIAATRCGATLAEGGWMIGDNLIADIAGGRGAGLRTIWIDRGTWPRVDHQADHVVTDVLQAVEILQASNEGGGPR</sequence>
<evidence type="ECO:0008006" key="6">
    <source>
        <dbReference type="Google" id="ProtNLM"/>
    </source>
</evidence>
<dbReference type="SFLD" id="SFLDG01129">
    <property type="entry name" value="C1.5:_HAD__Beta-PGM__Phosphata"/>
    <property type="match status" value="1"/>
</dbReference>